<protein>
    <submittedName>
        <fullName evidence="1">Uncharacterized protein</fullName>
    </submittedName>
</protein>
<evidence type="ECO:0000313" key="1">
    <source>
        <dbReference type="EMBL" id="KAF4724838.1"/>
    </source>
</evidence>
<organism evidence="1 2">
    <name type="scientific">Perkinsus olseni</name>
    <name type="common">Perkinsus atlanticus</name>
    <dbReference type="NCBI Taxonomy" id="32597"/>
    <lineage>
        <taxon>Eukaryota</taxon>
        <taxon>Sar</taxon>
        <taxon>Alveolata</taxon>
        <taxon>Perkinsozoa</taxon>
        <taxon>Perkinsea</taxon>
        <taxon>Perkinsida</taxon>
        <taxon>Perkinsidae</taxon>
        <taxon>Perkinsus</taxon>
    </lineage>
</organism>
<dbReference type="Proteomes" id="UP000553632">
    <property type="component" value="Unassembled WGS sequence"/>
</dbReference>
<reference evidence="1 2" key="1">
    <citation type="submission" date="2020-04" db="EMBL/GenBank/DDBJ databases">
        <title>Perkinsus olseni comparative genomics.</title>
        <authorList>
            <person name="Bogema D.R."/>
        </authorList>
    </citation>
    <scope>NUCLEOTIDE SEQUENCE [LARGE SCALE GENOMIC DNA]</scope>
    <source>
        <strain evidence="1 2">ATCC PRA-207</strain>
    </source>
</reference>
<feature type="non-terminal residue" evidence="1">
    <location>
        <position position="1"/>
    </location>
</feature>
<accession>A0A7J6RVQ3</accession>
<comment type="caution">
    <text evidence="1">The sequence shown here is derived from an EMBL/GenBank/DDBJ whole genome shotgun (WGS) entry which is preliminary data.</text>
</comment>
<evidence type="ECO:0000313" key="2">
    <source>
        <dbReference type="Proteomes" id="UP000553632"/>
    </source>
</evidence>
<sequence length="153" mass="16943">SIAVCRLGQAATITTANYLQLWQVKEAPIKHPTATVAALTAVTMRNRNEADGRALVDTRVKIPAPPGSALASWPEPSTAETHNLERYREAFVKENKLWLQHTFDEILRDQALVKYRGALLKSIAEVIGEVDPDKYNPFSESKAPIGQRPLPSK</sequence>
<dbReference type="AlphaFoldDB" id="A0A7J6RVQ3"/>
<dbReference type="EMBL" id="JABANO010022647">
    <property type="protein sequence ID" value="KAF4724838.1"/>
    <property type="molecule type" value="Genomic_DNA"/>
</dbReference>
<gene>
    <name evidence="1" type="ORF">FOZ63_021535</name>
</gene>
<proteinExistence type="predicted"/>
<keyword evidence="2" id="KW-1185">Reference proteome</keyword>
<feature type="non-terminal residue" evidence="1">
    <location>
        <position position="153"/>
    </location>
</feature>
<name>A0A7J6RVQ3_PEROL</name>